<dbReference type="Proteomes" id="UP001642720">
    <property type="component" value="Unassembled WGS sequence"/>
</dbReference>
<keyword evidence="1" id="KW-0732">Signal</keyword>
<feature type="chain" id="PRO_5046603339" description="Secreted protein" evidence="1">
    <location>
        <begin position="38"/>
        <end position="142"/>
    </location>
</feature>
<dbReference type="RefSeq" id="XP_073561038.1">
    <property type="nucleotide sequence ID" value="XM_073700252.1"/>
</dbReference>
<protein>
    <recommendedName>
        <fullName evidence="4">Secreted protein</fullName>
    </recommendedName>
</protein>
<feature type="signal peptide" evidence="1">
    <location>
        <begin position="1"/>
        <end position="37"/>
    </location>
</feature>
<evidence type="ECO:0000313" key="2">
    <source>
        <dbReference type="EMBL" id="TFB04837.1"/>
    </source>
</evidence>
<organism evidence="2 3">
    <name type="scientific">Trichoderma ghanense</name>
    <dbReference type="NCBI Taxonomy" id="65468"/>
    <lineage>
        <taxon>Eukaryota</taxon>
        <taxon>Fungi</taxon>
        <taxon>Dikarya</taxon>
        <taxon>Ascomycota</taxon>
        <taxon>Pezizomycotina</taxon>
        <taxon>Sordariomycetes</taxon>
        <taxon>Hypocreomycetidae</taxon>
        <taxon>Hypocreales</taxon>
        <taxon>Hypocreaceae</taxon>
        <taxon>Trichoderma</taxon>
    </lineage>
</organism>
<proteinExistence type="predicted"/>
<accession>A0ABY2H922</accession>
<evidence type="ECO:0000313" key="3">
    <source>
        <dbReference type="Proteomes" id="UP001642720"/>
    </source>
</evidence>
<comment type="caution">
    <text evidence="2">The sequence shown here is derived from an EMBL/GenBank/DDBJ whole genome shotgun (WGS) entry which is preliminary data.</text>
</comment>
<keyword evidence="3" id="KW-1185">Reference proteome</keyword>
<reference evidence="2 3" key="1">
    <citation type="submission" date="2018-01" db="EMBL/GenBank/DDBJ databases">
        <title>Genome characterization of the sugarcane-associated fungus Trichoderma ghanense CCMA-1212 and their application in lignocelulose bioconversion.</title>
        <authorList>
            <person name="Steindorff A.S."/>
            <person name="Mendes T.D."/>
            <person name="Vilela E.S.D."/>
            <person name="Rodrigues D.S."/>
            <person name="Formighieri E.F."/>
            <person name="Melo I.S."/>
            <person name="Favaro L.C.L."/>
        </authorList>
    </citation>
    <scope>NUCLEOTIDE SEQUENCE [LARGE SCALE GENOMIC DNA]</scope>
    <source>
        <strain evidence="2 3">CCMA-1212</strain>
    </source>
</reference>
<gene>
    <name evidence="2" type="ORF">CCMA1212_002884</name>
</gene>
<evidence type="ECO:0000256" key="1">
    <source>
        <dbReference type="SAM" id="SignalP"/>
    </source>
</evidence>
<evidence type="ECO:0008006" key="4">
    <source>
        <dbReference type="Google" id="ProtNLM"/>
    </source>
</evidence>
<name>A0ABY2H922_9HYPO</name>
<dbReference type="GeneID" id="300574702"/>
<dbReference type="EMBL" id="PPTA01000003">
    <property type="protein sequence ID" value="TFB04837.1"/>
    <property type="molecule type" value="Genomic_DNA"/>
</dbReference>
<sequence>MQRFRLLGCATLPAAFRRLHGPPFFLFFLHVASHVLAAAGTPPSGLPTTTKHLSAYVTFPPSSSRFFSHGSPSLSFSPLFFLLPISRTPPVSFNHPIHRQKWPNPSHSSTASSHGSGHGYGHTCISYFVHENNLLRVSSYCD</sequence>